<gene>
    <name evidence="1" type="ORF">MSG28_010339</name>
</gene>
<name>A0ACC0KKV0_CHOFU</name>
<protein>
    <submittedName>
        <fullName evidence="1">Uncharacterized protein</fullName>
    </submittedName>
</protein>
<evidence type="ECO:0000313" key="2">
    <source>
        <dbReference type="Proteomes" id="UP001064048"/>
    </source>
</evidence>
<organism evidence="1 2">
    <name type="scientific">Choristoneura fumiferana</name>
    <name type="common">Spruce budworm moth</name>
    <name type="synonym">Archips fumiferana</name>
    <dbReference type="NCBI Taxonomy" id="7141"/>
    <lineage>
        <taxon>Eukaryota</taxon>
        <taxon>Metazoa</taxon>
        <taxon>Ecdysozoa</taxon>
        <taxon>Arthropoda</taxon>
        <taxon>Hexapoda</taxon>
        <taxon>Insecta</taxon>
        <taxon>Pterygota</taxon>
        <taxon>Neoptera</taxon>
        <taxon>Endopterygota</taxon>
        <taxon>Lepidoptera</taxon>
        <taxon>Glossata</taxon>
        <taxon>Ditrysia</taxon>
        <taxon>Tortricoidea</taxon>
        <taxon>Tortricidae</taxon>
        <taxon>Tortricinae</taxon>
        <taxon>Choristoneura</taxon>
    </lineage>
</organism>
<proteinExistence type="predicted"/>
<sequence>MHEDSDNLNLIRCTCANAFRTSHYPYAEEIYQLADEQGVMIIDECPSVNANSTHKQLLTELVRRDKNHPSVVMWSVANEPATQEDQSDCYFNCSVACCKQHKALPCTAPPKPQPTEPLETKDQYEFPTEDTVPLEKLKLLEKSEELKQCLANPHVREILKVLDSALRPDSLIQEYMQEPIFTEFVDACLKVVQPPGEAEVR</sequence>
<evidence type="ECO:0000313" key="1">
    <source>
        <dbReference type="EMBL" id="KAI8436910.1"/>
    </source>
</evidence>
<comment type="caution">
    <text evidence="1">The sequence shown here is derived from an EMBL/GenBank/DDBJ whole genome shotgun (WGS) entry which is preliminary data.</text>
</comment>
<dbReference type="EMBL" id="CM046117">
    <property type="protein sequence ID" value="KAI8436910.1"/>
    <property type="molecule type" value="Genomic_DNA"/>
</dbReference>
<accession>A0ACC0KKV0</accession>
<keyword evidence="2" id="KW-1185">Reference proteome</keyword>
<dbReference type="Proteomes" id="UP001064048">
    <property type="component" value="Chromosome 17"/>
</dbReference>
<reference evidence="1 2" key="1">
    <citation type="journal article" date="2022" name="Genome Biol. Evol.">
        <title>The Spruce Budworm Genome: Reconstructing the Evolutionary History of Antifreeze Proteins.</title>
        <authorList>
            <person name="Beliveau C."/>
            <person name="Gagne P."/>
            <person name="Picq S."/>
            <person name="Vernygora O."/>
            <person name="Keeling C.I."/>
            <person name="Pinkney K."/>
            <person name="Doucet D."/>
            <person name="Wen F."/>
            <person name="Johnston J.S."/>
            <person name="Maaroufi H."/>
            <person name="Boyle B."/>
            <person name="Laroche J."/>
            <person name="Dewar K."/>
            <person name="Juretic N."/>
            <person name="Blackburn G."/>
            <person name="Nisole A."/>
            <person name="Brunet B."/>
            <person name="Brandao M."/>
            <person name="Lumley L."/>
            <person name="Duan J."/>
            <person name="Quan G."/>
            <person name="Lucarotti C.J."/>
            <person name="Roe A.D."/>
            <person name="Sperling F.A.H."/>
            <person name="Levesque R.C."/>
            <person name="Cusson M."/>
        </authorList>
    </citation>
    <scope>NUCLEOTIDE SEQUENCE [LARGE SCALE GENOMIC DNA]</scope>
    <source>
        <strain evidence="1">Glfc:IPQL:Cfum</strain>
    </source>
</reference>